<reference evidence="3" key="1">
    <citation type="submission" date="2006-06" db="EMBL/GenBank/DDBJ databases">
        <title>Complete sequence of chromosome of Mycobacterium sp. MCS.</title>
        <authorList>
            <consortium name="US DOE Joint Genome Institute"/>
            <person name="Copeland A."/>
            <person name="Lucas S."/>
            <person name="Lapidus A."/>
            <person name="Barry K."/>
            <person name="Detter J.C."/>
            <person name="Glavina del Rio T."/>
            <person name="Hammon N."/>
            <person name="Israni S."/>
            <person name="Dalin E."/>
            <person name="Tice H."/>
            <person name="Pitluck S."/>
            <person name="Martinez M."/>
            <person name="Schmutz J."/>
            <person name="Larimer F."/>
            <person name="Land M."/>
            <person name="Hauser L."/>
            <person name="Kyrpides N."/>
            <person name="Kim E."/>
            <person name="Miller C.D."/>
            <person name="Hughes J.E."/>
            <person name="Anderson A.J."/>
            <person name="Sims R.C."/>
            <person name="Richardson P."/>
        </authorList>
    </citation>
    <scope>NUCLEOTIDE SEQUENCE [LARGE SCALE GENOMIC DNA]</scope>
    <source>
        <strain evidence="3">MCS</strain>
    </source>
</reference>
<dbReference type="InterPro" id="IPR002762">
    <property type="entry name" value="CbiX-like"/>
</dbReference>
<dbReference type="AlphaFoldDB" id="A0A5Q5BE01"/>
<accession>A0A5Q5BE01</accession>
<dbReference type="Gene3D" id="3.40.50.1400">
    <property type="match status" value="2"/>
</dbReference>
<keyword evidence="1" id="KW-0479">Metal-binding</keyword>
<dbReference type="PANTHER" id="PTHR33542:SF5">
    <property type="entry name" value="FERROCHELATASE CHE1"/>
    <property type="match status" value="1"/>
</dbReference>
<dbReference type="GO" id="GO:0016829">
    <property type="term" value="F:lyase activity"/>
    <property type="evidence" value="ECO:0007669"/>
    <property type="project" value="UniProtKB-KW"/>
</dbReference>
<name>A0A5Q5BE01_MYCSS</name>
<dbReference type="SUPFAM" id="SSF53800">
    <property type="entry name" value="Chelatase"/>
    <property type="match status" value="1"/>
</dbReference>
<dbReference type="CDD" id="cd03416">
    <property type="entry name" value="CbiX_SirB_N"/>
    <property type="match status" value="1"/>
</dbReference>
<keyword evidence="2" id="KW-0456">Lyase</keyword>
<dbReference type="KEGG" id="mmc:Mmcs_0262"/>
<dbReference type="EMBL" id="CP000384">
    <property type="protein sequence ID" value="ABG06383.1"/>
    <property type="molecule type" value="Genomic_DNA"/>
</dbReference>
<dbReference type="PANTHER" id="PTHR33542">
    <property type="entry name" value="SIROHYDROCHLORIN FERROCHELATASE, CHLOROPLASTIC"/>
    <property type="match status" value="1"/>
</dbReference>
<dbReference type="InterPro" id="IPR050963">
    <property type="entry name" value="Sirohydro_Cobaltochel/CbiX"/>
</dbReference>
<protein>
    <submittedName>
        <fullName evidence="3">Cobalamin (Vitamin B12) biosynthesis CbiX protein</fullName>
    </submittedName>
</protein>
<proteinExistence type="predicted"/>
<evidence type="ECO:0000256" key="2">
    <source>
        <dbReference type="ARBA" id="ARBA00023239"/>
    </source>
</evidence>
<dbReference type="GO" id="GO:0046872">
    <property type="term" value="F:metal ion binding"/>
    <property type="evidence" value="ECO:0007669"/>
    <property type="project" value="UniProtKB-KW"/>
</dbReference>
<dbReference type="Pfam" id="PF01903">
    <property type="entry name" value="CbiX"/>
    <property type="match status" value="2"/>
</dbReference>
<evidence type="ECO:0000313" key="3">
    <source>
        <dbReference type="EMBL" id="ABG06383.1"/>
    </source>
</evidence>
<organism evidence="3">
    <name type="scientific">Mycobacterium sp. (strain MCS)</name>
    <dbReference type="NCBI Taxonomy" id="164756"/>
    <lineage>
        <taxon>Bacteria</taxon>
        <taxon>Bacillati</taxon>
        <taxon>Actinomycetota</taxon>
        <taxon>Actinomycetes</taxon>
        <taxon>Mycobacteriales</taxon>
        <taxon>Mycobacteriaceae</taxon>
        <taxon>Mycobacterium</taxon>
    </lineage>
</organism>
<gene>
    <name evidence="3" type="ordered locus">Mmcs_0262</name>
</gene>
<evidence type="ECO:0000256" key="1">
    <source>
        <dbReference type="ARBA" id="ARBA00022723"/>
    </source>
</evidence>
<sequence>MSAPANRILVAHGTRKSSGVALIGDIADRVAATLGSPVGVAFVDVLGPTPSDVLSALPDRPAVLVPAFLSRGYHVRSDIPAHVAASGHPDVTVADALGPDAQLVRVVGDRLIESGWAPGDSVILAAAGTSDPLALRDLHTTAASLSAVTGARVDLAFAATGRPRVDEAVAAARRSGARRVVVASYLLADGLFQDRLRASGADIVTAPLGTHPGLVRLIASRFRRARIPIAA</sequence>